<evidence type="ECO:0000259" key="4">
    <source>
        <dbReference type="PROSITE" id="PS50072"/>
    </source>
</evidence>
<dbReference type="InterPro" id="IPR044666">
    <property type="entry name" value="Cyclophilin_A-like"/>
</dbReference>
<dbReference type="PANTHER" id="PTHR45625">
    <property type="entry name" value="PEPTIDYL-PROLYL CIS-TRANS ISOMERASE-RELATED"/>
    <property type="match status" value="1"/>
</dbReference>
<protein>
    <submittedName>
        <fullName evidence="5">Peptidyl-prolyl cis-trans isomerase B (Cyclophilin B)</fullName>
    </submittedName>
</protein>
<keyword evidence="3" id="KW-1133">Transmembrane helix</keyword>
<dbReference type="Proteomes" id="UP000276232">
    <property type="component" value="Unassembled WGS sequence"/>
</dbReference>
<dbReference type="PANTHER" id="PTHR45625:SF3">
    <property type="entry name" value="PEPTIDYL-PROLYL CIS-TRANS ISOMERASE B-RELATED"/>
    <property type="match status" value="1"/>
</dbReference>
<feature type="domain" description="PPIase cyclophilin-type" evidence="4">
    <location>
        <begin position="124"/>
        <end position="273"/>
    </location>
</feature>
<evidence type="ECO:0000256" key="3">
    <source>
        <dbReference type="SAM" id="Phobius"/>
    </source>
</evidence>
<sequence length="274" mass="28088">MATGKRERDEERRRRAAELRRRQEQEAARQRRKRLLLAVGGGVLAVALVVLVAVTVTGGDDDEQAASPTPSASALPSSSPSAVPADNPCPVPEQDAVTDPPSFDAAPEPGSSDATSAVIATSCGDITVELYPAEAPQAVASFDFLAGEGYFDGTACHRLVTSGIYVLQCGDPTATGTGGPGYTFGPVENAPADDLYPAGTLAMARVGGDGDSNGSQFFLVYEDSPIPSDEAGGYTVFGRVTEGLDIVQTIAEGGNAADGTAPARPISIEGVTTQ</sequence>
<comment type="caution">
    <text evidence="5">The sequence shown here is derived from an EMBL/GenBank/DDBJ whole genome shotgun (WGS) entry which is preliminary data.</text>
</comment>
<feature type="region of interest" description="Disordered" evidence="2">
    <location>
        <begin position="60"/>
        <end position="115"/>
    </location>
</feature>
<dbReference type="EMBL" id="RJKN01000009">
    <property type="protein sequence ID" value="ROP26857.1"/>
    <property type="molecule type" value="Genomic_DNA"/>
</dbReference>
<dbReference type="GO" id="GO:0003755">
    <property type="term" value="F:peptidyl-prolyl cis-trans isomerase activity"/>
    <property type="evidence" value="ECO:0007669"/>
    <property type="project" value="InterPro"/>
</dbReference>
<accession>A0A3N1G9F1</accession>
<keyword evidence="6" id="KW-1185">Reference proteome</keyword>
<dbReference type="SUPFAM" id="SSF50891">
    <property type="entry name" value="Cyclophilin-like"/>
    <property type="match status" value="1"/>
</dbReference>
<feature type="region of interest" description="Disordered" evidence="2">
    <location>
        <begin position="1"/>
        <end position="31"/>
    </location>
</feature>
<dbReference type="CDD" id="cd00317">
    <property type="entry name" value="cyclophilin"/>
    <property type="match status" value="1"/>
</dbReference>
<evidence type="ECO:0000256" key="1">
    <source>
        <dbReference type="ARBA" id="ARBA00002388"/>
    </source>
</evidence>
<feature type="transmembrane region" description="Helical" evidence="3">
    <location>
        <begin position="35"/>
        <end position="56"/>
    </location>
</feature>
<dbReference type="Gene3D" id="2.40.100.10">
    <property type="entry name" value="Cyclophilin-like"/>
    <property type="match status" value="1"/>
</dbReference>
<evidence type="ECO:0000256" key="2">
    <source>
        <dbReference type="SAM" id="MobiDB-lite"/>
    </source>
</evidence>
<keyword evidence="3" id="KW-0812">Transmembrane</keyword>
<dbReference type="OrthoDB" id="5507614at2"/>
<comment type="function">
    <text evidence="1">PPIases accelerate the folding of proteins. It catalyzes the cis-trans isomerization of proline imidic peptide bonds in oligopeptides.</text>
</comment>
<gene>
    <name evidence="5" type="ORF">EDC03_3094</name>
</gene>
<feature type="compositionally biased region" description="Low complexity" evidence="2">
    <location>
        <begin position="65"/>
        <end position="85"/>
    </location>
</feature>
<dbReference type="RefSeq" id="WP_123381159.1">
    <property type="nucleotide sequence ID" value="NZ_RJKN01000009.1"/>
</dbReference>
<evidence type="ECO:0000313" key="6">
    <source>
        <dbReference type="Proteomes" id="UP000276232"/>
    </source>
</evidence>
<keyword evidence="3" id="KW-0472">Membrane</keyword>
<dbReference type="InterPro" id="IPR029000">
    <property type="entry name" value="Cyclophilin-like_dom_sf"/>
</dbReference>
<keyword evidence="5" id="KW-0413">Isomerase</keyword>
<organism evidence="5 6">
    <name type="scientific">Pseudokineococcus lusitanus</name>
    <dbReference type="NCBI Taxonomy" id="763993"/>
    <lineage>
        <taxon>Bacteria</taxon>
        <taxon>Bacillati</taxon>
        <taxon>Actinomycetota</taxon>
        <taxon>Actinomycetes</taxon>
        <taxon>Kineosporiales</taxon>
        <taxon>Kineosporiaceae</taxon>
        <taxon>Pseudokineococcus</taxon>
    </lineage>
</organism>
<evidence type="ECO:0000313" key="5">
    <source>
        <dbReference type="EMBL" id="ROP26857.1"/>
    </source>
</evidence>
<dbReference type="Pfam" id="PF00160">
    <property type="entry name" value="Pro_isomerase"/>
    <property type="match status" value="1"/>
</dbReference>
<proteinExistence type="predicted"/>
<dbReference type="InParanoid" id="A0A3N1G9F1"/>
<name>A0A3N1G9F1_9ACTN</name>
<dbReference type="PROSITE" id="PS50072">
    <property type="entry name" value="CSA_PPIASE_2"/>
    <property type="match status" value="1"/>
</dbReference>
<dbReference type="InterPro" id="IPR002130">
    <property type="entry name" value="Cyclophilin-type_PPIase_dom"/>
</dbReference>
<feature type="compositionally biased region" description="Basic and acidic residues" evidence="2">
    <location>
        <begin position="1"/>
        <end position="29"/>
    </location>
</feature>
<dbReference type="AlphaFoldDB" id="A0A3N1G9F1"/>
<reference evidence="5 6" key="1">
    <citation type="journal article" date="2015" name="Stand. Genomic Sci.">
        <title>Genomic Encyclopedia of Bacterial and Archaeal Type Strains, Phase III: the genomes of soil and plant-associated and newly described type strains.</title>
        <authorList>
            <person name="Whitman W.B."/>
            <person name="Woyke T."/>
            <person name="Klenk H.P."/>
            <person name="Zhou Y."/>
            <person name="Lilburn T.G."/>
            <person name="Beck B.J."/>
            <person name="De Vos P."/>
            <person name="Vandamme P."/>
            <person name="Eisen J.A."/>
            <person name="Garrity G."/>
            <person name="Hugenholtz P."/>
            <person name="Kyrpides N.C."/>
        </authorList>
    </citation>
    <scope>NUCLEOTIDE SEQUENCE [LARGE SCALE GENOMIC DNA]</scope>
    <source>
        <strain evidence="5 6">CECT 7306</strain>
    </source>
</reference>